<proteinExistence type="predicted"/>
<name>A0ABU0ISB3_9CAUL</name>
<dbReference type="NCBIfam" id="NF046025">
    <property type="entry name" value="HisPtaseChptCaul"/>
    <property type="match status" value="1"/>
</dbReference>
<protein>
    <submittedName>
        <fullName evidence="3">Histidine phosphotransferase ChpT</fullName>
    </submittedName>
</protein>
<feature type="domain" description="Histidine phosphotransferase ChpT C-terminal" evidence="2">
    <location>
        <begin position="99"/>
        <end position="219"/>
    </location>
</feature>
<evidence type="ECO:0000313" key="4">
    <source>
        <dbReference type="Proteomes" id="UP001228905"/>
    </source>
</evidence>
<accession>A0ABU0ISB3</accession>
<dbReference type="Pfam" id="PF10090">
    <property type="entry name" value="HPTransfase"/>
    <property type="match status" value="1"/>
</dbReference>
<organism evidence="3 4">
    <name type="scientific">Caulobacter ginsengisoli</name>
    <dbReference type="NCBI Taxonomy" id="400775"/>
    <lineage>
        <taxon>Bacteria</taxon>
        <taxon>Pseudomonadati</taxon>
        <taxon>Pseudomonadota</taxon>
        <taxon>Alphaproteobacteria</taxon>
        <taxon>Caulobacterales</taxon>
        <taxon>Caulobacteraceae</taxon>
        <taxon>Caulobacter</taxon>
    </lineage>
</organism>
<dbReference type="Gene3D" id="3.30.565.10">
    <property type="entry name" value="Histidine kinase-like ATPase, C-terminal domain"/>
    <property type="match status" value="1"/>
</dbReference>
<dbReference type="Proteomes" id="UP001228905">
    <property type="component" value="Unassembled WGS sequence"/>
</dbReference>
<feature type="compositionally biased region" description="Pro residues" evidence="1">
    <location>
        <begin position="13"/>
        <end position="22"/>
    </location>
</feature>
<evidence type="ECO:0000313" key="3">
    <source>
        <dbReference type="EMBL" id="MDQ0464902.1"/>
    </source>
</evidence>
<dbReference type="EMBL" id="JAUSVS010000005">
    <property type="protein sequence ID" value="MDQ0464902.1"/>
    <property type="molecule type" value="Genomic_DNA"/>
</dbReference>
<gene>
    <name evidence="3" type="ORF">QO010_002686</name>
</gene>
<reference evidence="3 4" key="1">
    <citation type="submission" date="2023-07" db="EMBL/GenBank/DDBJ databases">
        <title>Genomic Encyclopedia of Type Strains, Phase IV (KMG-IV): sequencing the most valuable type-strain genomes for metagenomic binning, comparative biology and taxonomic classification.</title>
        <authorList>
            <person name="Goeker M."/>
        </authorList>
    </citation>
    <scope>NUCLEOTIDE SEQUENCE [LARGE SCALE GENOMIC DNA]</scope>
    <source>
        <strain evidence="3 4">DSM 18695</strain>
    </source>
</reference>
<evidence type="ECO:0000259" key="2">
    <source>
        <dbReference type="Pfam" id="PF10090"/>
    </source>
</evidence>
<evidence type="ECO:0000256" key="1">
    <source>
        <dbReference type="SAM" id="MobiDB-lite"/>
    </source>
</evidence>
<keyword evidence="4" id="KW-1185">Reference proteome</keyword>
<sequence>MTQAAAAFDPSEPQQPAPPAPPTAVELGAMLSARLCHDFMSPASAIVSGLDLIDDPTTQDMREDAMRLIAQSAAKLTDLLQFNRIAFGASAAADTFDVRDLEKLTRGLFAHMRAELDWQVEPAGLNKPAARILLNLAQIGGEALPTGGTTRIRVVEAEGRYAISIDSKGPRARLRPEVLSGIAGGPRGEAMGGHWVQAYYLHLIAKAAGGQVAAESGEETVTLAAWAPVG</sequence>
<comment type="caution">
    <text evidence="3">The sequence shown here is derived from an EMBL/GenBank/DDBJ whole genome shotgun (WGS) entry which is preliminary data.</text>
</comment>
<dbReference type="Gene3D" id="1.10.287.130">
    <property type="match status" value="1"/>
</dbReference>
<dbReference type="InterPro" id="IPR018762">
    <property type="entry name" value="ChpT_C"/>
</dbReference>
<feature type="region of interest" description="Disordered" evidence="1">
    <location>
        <begin position="1"/>
        <end position="23"/>
    </location>
</feature>
<dbReference type="InterPro" id="IPR036890">
    <property type="entry name" value="HATPase_C_sf"/>
</dbReference>
<dbReference type="RefSeq" id="WP_307349899.1">
    <property type="nucleotide sequence ID" value="NZ_JAUSVS010000005.1"/>
</dbReference>